<dbReference type="PIRSF" id="PIRSF031802">
    <property type="entry name" value="UCP031802"/>
    <property type="match status" value="1"/>
</dbReference>
<accession>A0A231V2F2</accession>
<feature type="domain" description="HemY N-terminal" evidence="7">
    <location>
        <begin position="26"/>
        <end position="131"/>
    </location>
</feature>
<dbReference type="Pfam" id="PF14559">
    <property type="entry name" value="TPR_19"/>
    <property type="match status" value="1"/>
</dbReference>
<evidence type="ECO:0000256" key="3">
    <source>
        <dbReference type="ARBA" id="ARBA00022989"/>
    </source>
</evidence>
<dbReference type="GO" id="GO:0016020">
    <property type="term" value="C:membrane"/>
    <property type="evidence" value="ECO:0007669"/>
    <property type="project" value="UniProtKB-SubCell"/>
</dbReference>
<evidence type="ECO:0000256" key="4">
    <source>
        <dbReference type="ARBA" id="ARBA00023136"/>
    </source>
</evidence>
<feature type="compositionally biased region" description="Pro residues" evidence="5">
    <location>
        <begin position="523"/>
        <end position="538"/>
    </location>
</feature>
<evidence type="ECO:0000259" key="7">
    <source>
        <dbReference type="Pfam" id="PF07219"/>
    </source>
</evidence>
<keyword evidence="9" id="KW-1185">Reference proteome</keyword>
<feature type="region of interest" description="Disordered" evidence="5">
    <location>
        <begin position="477"/>
        <end position="546"/>
    </location>
</feature>
<keyword evidence="2 6" id="KW-0812">Transmembrane</keyword>
<evidence type="ECO:0000256" key="2">
    <source>
        <dbReference type="ARBA" id="ARBA00022692"/>
    </source>
</evidence>
<dbReference type="RefSeq" id="WP_094076321.1">
    <property type="nucleotide sequence ID" value="NZ_NBYO01000001.1"/>
</dbReference>
<comment type="subcellular location">
    <subcellularLocation>
        <location evidence="1">Membrane</location>
    </subcellularLocation>
</comment>
<reference evidence="9" key="1">
    <citation type="journal article" date="2017" name="Int. J. Syst. Evol. Microbiol.">
        <title>Notoacmeibacter marinus gen. nov., sp. nov., isolated from the gut of a limpet and proposal of Notoacmeibacteraceae fam. nov. in the order Rhizobiales of the class Alphaproteobacteria.</title>
        <authorList>
            <person name="Huang Z."/>
            <person name="Guo F."/>
            <person name="Lai Q."/>
        </authorList>
    </citation>
    <scope>NUCLEOTIDE SEQUENCE [LARGE SCALE GENOMIC DNA]</scope>
    <source>
        <strain evidence="9">XMTR2A4</strain>
    </source>
</reference>
<dbReference type="AlphaFoldDB" id="A0A231V2F2"/>
<organism evidence="8 9">
    <name type="scientific">Notoacmeibacter marinus</name>
    <dbReference type="NCBI Taxonomy" id="1876515"/>
    <lineage>
        <taxon>Bacteria</taxon>
        <taxon>Pseudomonadati</taxon>
        <taxon>Pseudomonadota</taxon>
        <taxon>Alphaproteobacteria</taxon>
        <taxon>Hyphomicrobiales</taxon>
        <taxon>Notoacmeibacteraceae</taxon>
        <taxon>Notoacmeibacter</taxon>
    </lineage>
</organism>
<name>A0A231V2F2_9HYPH</name>
<protein>
    <recommendedName>
        <fullName evidence="7">HemY N-terminal domain-containing protein</fullName>
    </recommendedName>
</protein>
<dbReference type="Gene3D" id="1.25.40.10">
    <property type="entry name" value="Tetratricopeptide repeat domain"/>
    <property type="match status" value="1"/>
</dbReference>
<keyword evidence="3 6" id="KW-1133">Transmembrane helix</keyword>
<dbReference type="InterPro" id="IPR011990">
    <property type="entry name" value="TPR-like_helical_dom_sf"/>
</dbReference>
<dbReference type="InterPro" id="IPR010817">
    <property type="entry name" value="HemY_N"/>
</dbReference>
<dbReference type="SUPFAM" id="SSF48452">
    <property type="entry name" value="TPR-like"/>
    <property type="match status" value="2"/>
</dbReference>
<evidence type="ECO:0000313" key="9">
    <source>
        <dbReference type="Proteomes" id="UP000215405"/>
    </source>
</evidence>
<keyword evidence="4 6" id="KW-0472">Membrane</keyword>
<dbReference type="InterPro" id="IPR016982">
    <property type="entry name" value="Mms48"/>
</dbReference>
<dbReference type="Pfam" id="PF07219">
    <property type="entry name" value="HemY_N"/>
    <property type="match status" value="1"/>
</dbReference>
<evidence type="ECO:0000256" key="5">
    <source>
        <dbReference type="SAM" id="MobiDB-lite"/>
    </source>
</evidence>
<evidence type="ECO:0000313" key="8">
    <source>
        <dbReference type="EMBL" id="OXT02365.1"/>
    </source>
</evidence>
<dbReference type="Proteomes" id="UP000215405">
    <property type="component" value="Unassembled WGS sequence"/>
</dbReference>
<evidence type="ECO:0000256" key="1">
    <source>
        <dbReference type="ARBA" id="ARBA00004370"/>
    </source>
</evidence>
<feature type="transmembrane region" description="Helical" evidence="6">
    <location>
        <begin position="83"/>
        <end position="103"/>
    </location>
</feature>
<comment type="caution">
    <text evidence="8">The sequence shown here is derived from an EMBL/GenBank/DDBJ whole genome shotgun (WGS) entry which is preliminary data.</text>
</comment>
<evidence type="ECO:0000256" key="6">
    <source>
        <dbReference type="SAM" id="Phobius"/>
    </source>
</evidence>
<gene>
    <name evidence="8" type="ORF">B7H23_05545</name>
</gene>
<dbReference type="EMBL" id="NBYO01000001">
    <property type="protein sequence ID" value="OXT02365.1"/>
    <property type="molecule type" value="Genomic_DNA"/>
</dbReference>
<sequence length="546" mass="60023">MIKLILFFLLVLGLAGLFAYVADVPGGVMVTLFDTEMEVSLLFAVVAIVGLIAATMIAWWFVKGIIRSPERLTRHFRSRKRDRGYQALSTGMIAIGAGDSGLARKMNARALQNLDPSTEPLLHLLDAQTSLLEGDHGKARRKFEAMLEDPETRPLGLHGLYLEAQKLGETRAARHFAELAAKDAPQLNWASRAAMEARTANADWDDALTLLDRQLATKQIAKDVYKRQRAVLMTAKSMEIVDTDPARARSLAAEAVSMQPDFVPAVLAQAKAAIRKGDTRGAGKVLEAAWKREPHPQVGELYLYLRPGDPVQDRLIRARKLEQWKPQNSVAALVLARALYEAGEYDEARQKIEPIIRTEPREGAFLLLADIEDEQTGDEGRVRHWLSQALKAPRDPAWTADGYVSENWAPISPVSGRLDAFEWKVPVEQVLPLVDGKPVGAFEYDATVPVIPMIEADNAIPESTPETIVEDVTLTTAEIEPDLPVEQPESDGASTTDDAELETEPALAETGPTDEPIAAPVERPGPPDDPGPVSPPPQKESRYRLF</sequence>
<feature type="transmembrane region" description="Helical" evidence="6">
    <location>
        <begin position="43"/>
        <end position="62"/>
    </location>
</feature>
<proteinExistence type="predicted"/>